<dbReference type="GeneID" id="6495758"/>
<dbReference type="PANTHER" id="PTHR12250">
    <property type="entry name" value="PHOSPHATIDYLINOSITOL GLYCAN, CLASS N"/>
    <property type="match status" value="1"/>
</dbReference>
<keyword evidence="15" id="KW-1185">Reference proteome</keyword>
<sequence length="879" mass="99240">MWIVYALVVHVLLLGSIFVIYFRSPVITDLKPQKELLSYGLEAPANRLVLIVTDGFRADSFFESNCANVPHLREIFIREGLVGVSRTHVPTESRPGHIALLAGLYEDPSAVLRGWKKNPVDFDTIFHRVKHAYSWGAEDIIEVFEHLSNGKNKHFRFYTQHLDFSPGYETYQLDDWVLKKVKLLLERKGETLRRAKPVIFFLHLLGLDTAGHVHKPGTPKFLQNVEKTERGIYDIYHEFEKAFPDKRTTYLLTSDHGMTDSGSHGAGTPHETDTPFMLWGAGVSRVAPHPGRSFKASEGDKLMPLHEVEQAQLTPLMTSLLGVPPPMNNFGVLPFGFMNVSREYEATAAHVNALQLLEQYTKLQQEHMKGLFSKILPEFSILSTEAIEQYKTKILILHKRREYMDSLATTQLVMWEALQGIDYYHGYYRRVLLLSTTLTFCGWIFYLYRMLSNNRATFMEATLDKSSRLVRLSLGGTFVVLVLFLIAQRAPAPISFYLLLPLPVWLIALQPGSPKGSSAASQNAYSSLTGQTTKWQILLIIGCAELMVFTFFERRLISLGYVAFACNSGWSNFPKKSAEFYAWMALVLMLACFPLLPISVGYQNRYLLLAGVIVILGNSLWNEEKRKNYSKHTKYCNSLILVDTMVCAYLHTNMISIPVALQVTSWLFLGYAFISIALNKESRLEVRLAQIGFNLGSLYATLCTSYEAIFIQLLTIELGLSLSAQNSLADKSVLRLAFSLLLYTFFSFFGTGNIASVSSFDPNIARCFLSHFAPFVIMGLVLLKLLLPVVVLMAVVYAQSEFVRQHEQQIFICLLIICDVMGLNFLFLVRNQGSWLDIGSSISHFVIMEVTTLVLLLLAYAAKLLLHLIPCEGIASKLH</sequence>
<organism evidence="14 15">
    <name type="scientific">Drosophila ananassae</name>
    <name type="common">Fruit fly</name>
    <dbReference type="NCBI Taxonomy" id="7217"/>
    <lineage>
        <taxon>Eukaryota</taxon>
        <taxon>Metazoa</taxon>
        <taxon>Ecdysozoa</taxon>
        <taxon>Arthropoda</taxon>
        <taxon>Hexapoda</taxon>
        <taxon>Insecta</taxon>
        <taxon>Pterygota</taxon>
        <taxon>Neoptera</taxon>
        <taxon>Endopterygota</taxon>
        <taxon>Diptera</taxon>
        <taxon>Brachycera</taxon>
        <taxon>Muscomorpha</taxon>
        <taxon>Ephydroidea</taxon>
        <taxon>Drosophilidae</taxon>
        <taxon>Drosophila</taxon>
        <taxon>Sophophora</taxon>
    </lineage>
</organism>
<keyword evidence="5 12" id="KW-0337">GPI-anchor biosynthesis</keyword>
<evidence type="ECO:0000256" key="4">
    <source>
        <dbReference type="ARBA" id="ARBA00020831"/>
    </source>
</evidence>
<evidence type="ECO:0000259" key="13">
    <source>
        <dbReference type="Pfam" id="PF04987"/>
    </source>
</evidence>
<dbReference type="Proteomes" id="UP000007801">
    <property type="component" value="Unassembled WGS sequence"/>
</dbReference>
<keyword evidence="10 12" id="KW-0472">Membrane</keyword>
<evidence type="ECO:0000256" key="7">
    <source>
        <dbReference type="ARBA" id="ARBA00022692"/>
    </source>
</evidence>
<dbReference type="CTD" id="36049"/>
<keyword evidence="9 12" id="KW-1133">Transmembrane helix</keyword>
<dbReference type="OMA" id="QSYFHRE"/>
<dbReference type="InterPro" id="IPR017852">
    <property type="entry name" value="GPI_EtnP_transferase_1_C"/>
</dbReference>
<feature type="transmembrane region" description="Helical" evidence="12">
    <location>
        <begin position="810"/>
        <end position="829"/>
    </location>
</feature>
<feature type="transmembrane region" description="Helical" evidence="12">
    <location>
        <begin position="431"/>
        <end position="449"/>
    </location>
</feature>
<evidence type="ECO:0000256" key="11">
    <source>
        <dbReference type="ARBA" id="ARBA00023180"/>
    </source>
</evidence>
<evidence type="ECO:0000313" key="14">
    <source>
        <dbReference type="EMBL" id="EDV36335.1"/>
    </source>
</evidence>
<evidence type="ECO:0000256" key="12">
    <source>
        <dbReference type="RuleBase" id="RU367138"/>
    </source>
</evidence>
<comment type="pathway">
    <text evidence="2 12">Glycolipid biosynthesis; glycosylphosphatidylinositol-anchor biosynthesis.</text>
</comment>
<dbReference type="GO" id="GO:0005789">
    <property type="term" value="C:endoplasmic reticulum membrane"/>
    <property type="evidence" value="ECO:0007669"/>
    <property type="project" value="UniProtKB-SubCell"/>
</dbReference>
<comment type="caution">
    <text evidence="12">Lacks conserved residue(s) required for the propagation of feature annotation.</text>
</comment>
<feature type="transmembrane region" description="Helical" evidence="12">
    <location>
        <begin position="533"/>
        <end position="552"/>
    </location>
</feature>
<evidence type="ECO:0000256" key="5">
    <source>
        <dbReference type="ARBA" id="ARBA00022502"/>
    </source>
</evidence>
<dbReference type="Pfam" id="PF04987">
    <property type="entry name" value="PigN"/>
    <property type="match status" value="1"/>
</dbReference>
<feature type="domain" description="GPI ethanolamine phosphate transferase 1 C-terminal" evidence="13">
    <location>
        <begin position="419"/>
        <end position="834"/>
    </location>
</feature>
<dbReference type="eggNOG" id="KOG2124">
    <property type="taxonomic scope" value="Eukaryota"/>
</dbReference>
<evidence type="ECO:0000256" key="2">
    <source>
        <dbReference type="ARBA" id="ARBA00004687"/>
    </source>
</evidence>
<comment type="similarity">
    <text evidence="3 12">Belongs to the PIGG/PIGN/PIGO family. PIGN subfamily.</text>
</comment>
<evidence type="ECO:0000256" key="9">
    <source>
        <dbReference type="ARBA" id="ARBA00022989"/>
    </source>
</evidence>
<dbReference type="Pfam" id="PF01663">
    <property type="entry name" value="Phosphodiest"/>
    <property type="match status" value="1"/>
</dbReference>
<feature type="transmembrane region" description="Helical" evidence="12">
    <location>
        <begin position="469"/>
        <end position="487"/>
    </location>
</feature>
<evidence type="ECO:0000256" key="1">
    <source>
        <dbReference type="ARBA" id="ARBA00004477"/>
    </source>
</evidence>
<dbReference type="InParanoid" id="B3MD20"/>
<evidence type="ECO:0000256" key="3">
    <source>
        <dbReference type="ARBA" id="ARBA00008400"/>
    </source>
</evidence>
<feature type="transmembrane region" description="Helical" evidence="12">
    <location>
        <begin position="606"/>
        <end position="623"/>
    </location>
</feature>
<dbReference type="FunCoup" id="B3MD20">
    <property type="interactions" value="1111"/>
</dbReference>
<dbReference type="InterPro" id="IPR017850">
    <property type="entry name" value="Alkaline_phosphatase_core_sf"/>
</dbReference>
<evidence type="ECO:0000313" key="15">
    <source>
        <dbReference type="Proteomes" id="UP000007801"/>
    </source>
</evidence>
<dbReference type="CDD" id="cd16020">
    <property type="entry name" value="GPI_EPT_1"/>
    <property type="match status" value="1"/>
</dbReference>
<accession>B3MD20</accession>
<dbReference type="PANTHER" id="PTHR12250:SF0">
    <property type="entry name" value="GPI ETHANOLAMINE PHOSPHATE TRANSFERASE 1"/>
    <property type="match status" value="1"/>
</dbReference>
<comment type="subcellular location">
    <subcellularLocation>
        <location evidence="1 12">Endoplasmic reticulum membrane</location>
        <topology evidence="1 12">Multi-pass membrane protein</topology>
    </subcellularLocation>
</comment>
<evidence type="ECO:0000256" key="8">
    <source>
        <dbReference type="ARBA" id="ARBA00022824"/>
    </source>
</evidence>
<keyword evidence="7 12" id="KW-0812">Transmembrane</keyword>
<feature type="transmembrane region" description="Helical" evidence="12">
    <location>
        <begin position="775"/>
        <end position="798"/>
    </location>
</feature>
<keyword evidence="11" id="KW-0325">Glycoprotein</keyword>
<dbReference type="PhylomeDB" id="B3MD20"/>
<evidence type="ECO:0000256" key="6">
    <source>
        <dbReference type="ARBA" id="ARBA00022679"/>
    </source>
</evidence>
<dbReference type="OrthoDB" id="2748310at2759"/>
<dbReference type="HOGENOM" id="CLU_007676_0_0_1"/>
<dbReference type="InterPro" id="IPR037671">
    <property type="entry name" value="PIGN_N"/>
</dbReference>
<keyword evidence="6 12" id="KW-0808">Transferase</keyword>
<gene>
    <name evidence="14" type="primary">Dana\GF12912</name>
    <name evidence="14" type="synonym">dana_GLEANR_12928</name>
    <name evidence="14" type="ORF">GF12912</name>
</gene>
<dbReference type="AlphaFoldDB" id="B3MD20"/>
<comment type="function">
    <text evidence="12">Ethanolamine phosphate transferase involved in glycosylphosphatidylinositol-anchor biosynthesis. Transfers ethanolamine phosphate to the first alpha-1,4-linked mannose of the glycosylphosphatidylinositol precursor of GPI-anchor.</text>
</comment>
<dbReference type="GO" id="GO:0006506">
    <property type="term" value="P:GPI anchor biosynthetic process"/>
    <property type="evidence" value="ECO:0007669"/>
    <property type="project" value="UniProtKB-UniPathway"/>
</dbReference>
<proteinExistence type="inferred from homology"/>
<feature type="transmembrane region" description="Helical" evidence="12">
    <location>
        <begin position="841"/>
        <end position="860"/>
    </location>
</feature>
<feature type="transmembrane region" description="Helical" evidence="12">
    <location>
        <begin position="657"/>
        <end position="678"/>
    </location>
</feature>
<name>B3MD20_DROAN</name>
<dbReference type="Gene3D" id="3.40.720.10">
    <property type="entry name" value="Alkaline Phosphatase, subunit A"/>
    <property type="match status" value="2"/>
</dbReference>
<dbReference type="EMBL" id="CH902619">
    <property type="protein sequence ID" value="EDV36335.1"/>
    <property type="molecule type" value="Genomic_DNA"/>
</dbReference>
<dbReference type="EC" id="2.-.-.-" evidence="12"/>
<keyword evidence="8 12" id="KW-0256">Endoplasmic reticulum</keyword>
<reference evidence="14 15" key="1">
    <citation type="journal article" date="2007" name="Nature">
        <title>Evolution of genes and genomes on the Drosophila phylogeny.</title>
        <authorList>
            <consortium name="Drosophila 12 Genomes Consortium"/>
            <person name="Clark A.G."/>
            <person name="Eisen M.B."/>
            <person name="Smith D.R."/>
            <person name="Bergman C.M."/>
            <person name="Oliver B."/>
            <person name="Markow T.A."/>
            <person name="Kaufman T.C."/>
            <person name="Kellis M."/>
            <person name="Gelbart W."/>
            <person name="Iyer V.N."/>
            <person name="Pollard D.A."/>
            <person name="Sackton T.B."/>
            <person name="Larracuente A.M."/>
            <person name="Singh N.D."/>
            <person name="Abad J.P."/>
            <person name="Abt D.N."/>
            <person name="Adryan B."/>
            <person name="Aguade M."/>
            <person name="Akashi H."/>
            <person name="Anderson W.W."/>
            <person name="Aquadro C.F."/>
            <person name="Ardell D.H."/>
            <person name="Arguello R."/>
            <person name="Artieri C.G."/>
            <person name="Barbash D.A."/>
            <person name="Barker D."/>
            <person name="Barsanti P."/>
            <person name="Batterham P."/>
            <person name="Batzoglou S."/>
            <person name="Begun D."/>
            <person name="Bhutkar A."/>
            <person name="Blanco E."/>
            <person name="Bosak S.A."/>
            <person name="Bradley R.K."/>
            <person name="Brand A.D."/>
            <person name="Brent M.R."/>
            <person name="Brooks A.N."/>
            <person name="Brown R.H."/>
            <person name="Butlin R.K."/>
            <person name="Caggese C."/>
            <person name="Calvi B.R."/>
            <person name="Bernardo de Carvalho A."/>
            <person name="Caspi A."/>
            <person name="Castrezana S."/>
            <person name="Celniker S.E."/>
            <person name="Chang J.L."/>
            <person name="Chapple C."/>
            <person name="Chatterji S."/>
            <person name="Chinwalla A."/>
            <person name="Civetta A."/>
            <person name="Clifton S.W."/>
            <person name="Comeron J.M."/>
            <person name="Costello J.C."/>
            <person name="Coyne J.A."/>
            <person name="Daub J."/>
            <person name="David R.G."/>
            <person name="Delcher A.L."/>
            <person name="Delehaunty K."/>
            <person name="Do C.B."/>
            <person name="Ebling H."/>
            <person name="Edwards K."/>
            <person name="Eickbush T."/>
            <person name="Evans J.D."/>
            <person name="Filipski A."/>
            <person name="Findeiss S."/>
            <person name="Freyhult E."/>
            <person name="Fulton L."/>
            <person name="Fulton R."/>
            <person name="Garcia A.C."/>
            <person name="Gardiner A."/>
            <person name="Garfield D.A."/>
            <person name="Garvin B.E."/>
            <person name="Gibson G."/>
            <person name="Gilbert D."/>
            <person name="Gnerre S."/>
            <person name="Godfrey J."/>
            <person name="Good R."/>
            <person name="Gotea V."/>
            <person name="Gravely B."/>
            <person name="Greenberg A.J."/>
            <person name="Griffiths-Jones S."/>
            <person name="Gross S."/>
            <person name="Guigo R."/>
            <person name="Gustafson E.A."/>
            <person name="Haerty W."/>
            <person name="Hahn M.W."/>
            <person name="Halligan D.L."/>
            <person name="Halpern A.L."/>
            <person name="Halter G.M."/>
            <person name="Han M.V."/>
            <person name="Heger A."/>
            <person name="Hillier L."/>
            <person name="Hinrichs A.S."/>
            <person name="Holmes I."/>
            <person name="Hoskins R.A."/>
            <person name="Hubisz M.J."/>
            <person name="Hultmark D."/>
            <person name="Huntley M.A."/>
            <person name="Jaffe D.B."/>
            <person name="Jagadeeshan S."/>
            <person name="Jeck W.R."/>
            <person name="Johnson J."/>
            <person name="Jones C.D."/>
            <person name="Jordan W.C."/>
            <person name="Karpen G.H."/>
            <person name="Kataoka E."/>
            <person name="Keightley P.D."/>
            <person name="Kheradpour P."/>
            <person name="Kirkness E.F."/>
            <person name="Koerich L.B."/>
            <person name="Kristiansen K."/>
            <person name="Kudrna D."/>
            <person name="Kulathinal R.J."/>
            <person name="Kumar S."/>
            <person name="Kwok R."/>
            <person name="Lander E."/>
            <person name="Langley C.H."/>
            <person name="Lapoint R."/>
            <person name="Lazzaro B.P."/>
            <person name="Lee S.J."/>
            <person name="Levesque L."/>
            <person name="Li R."/>
            <person name="Lin C.F."/>
            <person name="Lin M.F."/>
            <person name="Lindblad-Toh K."/>
            <person name="Llopart A."/>
            <person name="Long M."/>
            <person name="Low L."/>
            <person name="Lozovsky E."/>
            <person name="Lu J."/>
            <person name="Luo M."/>
            <person name="Machado C.A."/>
            <person name="Makalowski W."/>
            <person name="Marzo M."/>
            <person name="Matsuda M."/>
            <person name="Matzkin L."/>
            <person name="McAllister B."/>
            <person name="McBride C.S."/>
            <person name="McKernan B."/>
            <person name="McKernan K."/>
            <person name="Mendez-Lago M."/>
            <person name="Minx P."/>
            <person name="Mollenhauer M.U."/>
            <person name="Montooth K."/>
            <person name="Mount S.M."/>
            <person name="Mu X."/>
            <person name="Myers E."/>
            <person name="Negre B."/>
            <person name="Newfeld S."/>
            <person name="Nielsen R."/>
            <person name="Noor M.A."/>
            <person name="O'Grady P."/>
            <person name="Pachter L."/>
            <person name="Papaceit M."/>
            <person name="Parisi M.J."/>
            <person name="Parisi M."/>
            <person name="Parts L."/>
            <person name="Pedersen J.S."/>
            <person name="Pesole G."/>
            <person name="Phillippy A.M."/>
            <person name="Ponting C.P."/>
            <person name="Pop M."/>
            <person name="Porcelli D."/>
            <person name="Powell J.R."/>
            <person name="Prohaska S."/>
            <person name="Pruitt K."/>
            <person name="Puig M."/>
            <person name="Quesneville H."/>
            <person name="Ram K.R."/>
            <person name="Rand D."/>
            <person name="Rasmussen M.D."/>
            <person name="Reed L.K."/>
            <person name="Reenan R."/>
            <person name="Reily A."/>
            <person name="Remington K.A."/>
            <person name="Rieger T.T."/>
            <person name="Ritchie M.G."/>
            <person name="Robin C."/>
            <person name="Rogers Y.H."/>
            <person name="Rohde C."/>
            <person name="Rozas J."/>
            <person name="Rubenfield M.J."/>
            <person name="Ruiz A."/>
            <person name="Russo S."/>
            <person name="Salzberg S.L."/>
            <person name="Sanchez-Gracia A."/>
            <person name="Saranga D.J."/>
            <person name="Sato H."/>
            <person name="Schaeffer S.W."/>
            <person name="Schatz M.C."/>
            <person name="Schlenke T."/>
            <person name="Schwartz R."/>
            <person name="Segarra C."/>
            <person name="Singh R.S."/>
            <person name="Sirot L."/>
            <person name="Sirota M."/>
            <person name="Sisneros N.B."/>
            <person name="Smith C.D."/>
            <person name="Smith T.F."/>
            <person name="Spieth J."/>
            <person name="Stage D.E."/>
            <person name="Stark A."/>
            <person name="Stephan W."/>
            <person name="Strausberg R.L."/>
            <person name="Strempel S."/>
            <person name="Sturgill D."/>
            <person name="Sutton G."/>
            <person name="Sutton G.G."/>
            <person name="Tao W."/>
            <person name="Teichmann S."/>
            <person name="Tobari Y.N."/>
            <person name="Tomimura Y."/>
            <person name="Tsolas J.M."/>
            <person name="Valente V.L."/>
            <person name="Venter E."/>
            <person name="Venter J.C."/>
            <person name="Vicario S."/>
            <person name="Vieira F.G."/>
            <person name="Vilella A.J."/>
            <person name="Villasante A."/>
            <person name="Walenz B."/>
            <person name="Wang J."/>
            <person name="Wasserman M."/>
            <person name="Watts T."/>
            <person name="Wilson D."/>
            <person name="Wilson R.K."/>
            <person name="Wing R.A."/>
            <person name="Wolfner M.F."/>
            <person name="Wong A."/>
            <person name="Wong G.K."/>
            <person name="Wu C.I."/>
            <person name="Wu G."/>
            <person name="Yamamoto D."/>
            <person name="Yang H.P."/>
            <person name="Yang S.P."/>
            <person name="Yorke J.A."/>
            <person name="Yoshida K."/>
            <person name="Zdobnov E."/>
            <person name="Zhang P."/>
            <person name="Zhang Y."/>
            <person name="Zimin A.V."/>
            <person name="Baldwin J."/>
            <person name="Abdouelleil A."/>
            <person name="Abdulkadir J."/>
            <person name="Abebe A."/>
            <person name="Abera B."/>
            <person name="Abreu J."/>
            <person name="Acer S.C."/>
            <person name="Aftuck L."/>
            <person name="Alexander A."/>
            <person name="An P."/>
            <person name="Anderson E."/>
            <person name="Anderson S."/>
            <person name="Arachi H."/>
            <person name="Azer M."/>
            <person name="Bachantsang P."/>
            <person name="Barry A."/>
            <person name="Bayul T."/>
            <person name="Berlin A."/>
            <person name="Bessette D."/>
            <person name="Bloom T."/>
            <person name="Blye J."/>
            <person name="Boguslavskiy L."/>
            <person name="Bonnet C."/>
            <person name="Boukhgalter B."/>
            <person name="Bourzgui I."/>
            <person name="Brown A."/>
            <person name="Cahill P."/>
            <person name="Channer S."/>
            <person name="Cheshatsang Y."/>
            <person name="Chuda L."/>
            <person name="Citroen M."/>
            <person name="Collymore A."/>
            <person name="Cooke P."/>
            <person name="Costello M."/>
            <person name="D'Aco K."/>
            <person name="Daza R."/>
            <person name="De Haan G."/>
            <person name="DeGray S."/>
            <person name="DeMaso C."/>
            <person name="Dhargay N."/>
            <person name="Dooley K."/>
            <person name="Dooley E."/>
            <person name="Doricent M."/>
            <person name="Dorje P."/>
            <person name="Dorjee K."/>
            <person name="Dupes A."/>
            <person name="Elong R."/>
            <person name="Falk J."/>
            <person name="Farina A."/>
            <person name="Faro S."/>
            <person name="Ferguson D."/>
            <person name="Fisher S."/>
            <person name="Foley C.D."/>
            <person name="Franke A."/>
            <person name="Friedrich D."/>
            <person name="Gadbois L."/>
            <person name="Gearin G."/>
            <person name="Gearin C.R."/>
            <person name="Giannoukos G."/>
            <person name="Goode T."/>
            <person name="Graham J."/>
            <person name="Grandbois E."/>
            <person name="Grewal S."/>
            <person name="Gyaltsen K."/>
            <person name="Hafez N."/>
            <person name="Hagos B."/>
            <person name="Hall J."/>
            <person name="Henson C."/>
            <person name="Hollinger A."/>
            <person name="Honan T."/>
            <person name="Huard M.D."/>
            <person name="Hughes L."/>
            <person name="Hurhula B."/>
            <person name="Husby M.E."/>
            <person name="Kamat A."/>
            <person name="Kanga B."/>
            <person name="Kashin S."/>
            <person name="Khazanovich D."/>
            <person name="Kisner P."/>
            <person name="Lance K."/>
            <person name="Lara M."/>
            <person name="Lee W."/>
            <person name="Lennon N."/>
            <person name="Letendre F."/>
            <person name="LeVine R."/>
            <person name="Lipovsky A."/>
            <person name="Liu X."/>
            <person name="Liu J."/>
            <person name="Liu S."/>
            <person name="Lokyitsang T."/>
            <person name="Lokyitsang Y."/>
            <person name="Lubonja R."/>
            <person name="Lui A."/>
            <person name="MacDonald P."/>
            <person name="Magnisalis V."/>
            <person name="Maru K."/>
            <person name="Matthews C."/>
            <person name="McCusker W."/>
            <person name="McDonough S."/>
            <person name="Mehta T."/>
            <person name="Meldrim J."/>
            <person name="Meneus L."/>
            <person name="Mihai O."/>
            <person name="Mihalev A."/>
            <person name="Mihova T."/>
            <person name="Mittelman R."/>
            <person name="Mlenga V."/>
            <person name="Montmayeur A."/>
            <person name="Mulrain L."/>
            <person name="Navidi A."/>
            <person name="Naylor J."/>
            <person name="Negash T."/>
            <person name="Nguyen T."/>
            <person name="Nguyen N."/>
            <person name="Nicol R."/>
            <person name="Norbu C."/>
            <person name="Norbu N."/>
            <person name="Novod N."/>
            <person name="O'Neill B."/>
            <person name="Osman S."/>
            <person name="Markiewicz E."/>
            <person name="Oyono O.L."/>
            <person name="Patti C."/>
            <person name="Phunkhang P."/>
            <person name="Pierre F."/>
            <person name="Priest M."/>
            <person name="Raghuraman S."/>
            <person name="Rege F."/>
            <person name="Reyes R."/>
            <person name="Rise C."/>
            <person name="Rogov P."/>
            <person name="Ross K."/>
            <person name="Ryan E."/>
            <person name="Settipalli S."/>
            <person name="Shea T."/>
            <person name="Sherpa N."/>
            <person name="Shi L."/>
            <person name="Shih D."/>
            <person name="Sparrow T."/>
            <person name="Spaulding J."/>
            <person name="Stalker J."/>
            <person name="Stange-Thomann N."/>
            <person name="Stavropoulos S."/>
            <person name="Stone C."/>
            <person name="Strader C."/>
            <person name="Tesfaye S."/>
            <person name="Thomson T."/>
            <person name="Thoulutsang Y."/>
            <person name="Thoulutsang D."/>
            <person name="Topham K."/>
            <person name="Topping I."/>
            <person name="Tsamla T."/>
            <person name="Vassiliev H."/>
            <person name="Vo A."/>
            <person name="Wangchuk T."/>
            <person name="Wangdi T."/>
            <person name="Weiand M."/>
            <person name="Wilkinson J."/>
            <person name="Wilson A."/>
            <person name="Yadav S."/>
            <person name="Young G."/>
            <person name="Yu Q."/>
            <person name="Zembek L."/>
            <person name="Zhong D."/>
            <person name="Zimmer A."/>
            <person name="Zwirko Z."/>
            <person name="Jaffe D.B."/>
            <person name="Alvarez P."/>
            <person name="Brockman W."/>
            <person name="Butler J."/>
            <person name="Chin C."/>
            <person name="Gnerre S."/>
            <person name="Grabherr M."/>
            <person name="Kleber M."/>
            <person name="Mauceli E."/>
            <person name="MacCallum I."/>
        </authorList>
    </citation>
    <scope>NUCLEOTIDE SEQUENCE [LARGE SCALE GENOMIC DNA]</scope>
    <source>
        <strain evidence="15">Tucson 14024-0371.13</strain>
    </source>
</reference>
<protein>
    <recommendedName>
        <fullName evidence="4 12">GPI ethanolamine phosphate transferase 1</fullName>
        <ecNumber evidence="12">2.-.-.-</ecNumber>
    </recommendedName>
</protein>
<feature type="transmembrane region" description="Helical" evidence="12">
    <location>
        <begin position="6"/>
        <end position="24"/>
    </location>
</feature>
<dbReference type="GO" id="GO:0051377">
    <property type="term" value="F:mannose-ethanolamine phosphotransferase activity"/>
    <property type="evidence" value="ECO:0007669"/>
    <property type="project" value="UniProtKB-UniRule"/>
</dbReference>
<feature type="transmembrane region" description="Helical" evidence="12">
    <location>
        <begin position="580"/>
        <end position="600"/>
    </location>
</feature>
<dbReference type="InterPro" id="IPR007070">
    <property type="entry name" value="GPI_EtnP_transferase_1"/>
</dbReference>
<dbReference type="InterPro" id="IPR002591">
    <property type="entry name" value="Phosphodiest/P_Trfase"/>
</dbReference>
<dbReference type="UniPathway" id="UPA00196"/>
<evidence type="ECO:0000256" key="10">
    <source>
        <dbReference type="ARBA" id="ARBA00023136"/>
    </source>
</evidence>
<dbReference type="SUPFAM" id="SSF53649">
    <property type="entry name" value="Alkaline phosphatase-like"/>
    <property type="match status" value="1"/>
</dbReference>
<dbReference type="STRING" id="7217.B3MD20"/>
<feature type="transmembrane region" description="Helical" evidence="12">
    <location>
        <begin position="733"/>
        <end position="755"/>
    </location>
</feature>
<dbReference type="KEGG" id="dan:6495758"/>